<feature type="domain" description="HTH tetR-type" evidence="3">
    <location>
        <begin position="6"/>
        <end position="66"/>
    </location>
</feature>
<keyword evidence="5" id="KW-1185">Reference proteome</keyword>
<organism evidence="4 5">
    <name type="scientific">Gordonia hydrophobica</name>
    <dbReference type="NCBI Taxonomy" id="40516"/>
    <lineage>
        <taxon>Bacteria</taxon>
        <taxon>Bacillati</taxon>
        <taxon>Actinomycetota</taxon>
        <taxon>Actinomycetes</taxon>
        <taxon>Mycobacteriales</taxon>
        <taxon>Gordoniaceae</taxon>
        <taxon>Gordonia</taxon>
    </lineage>
</organism>
<evidence type="ECO:0000313" key="5">
    <source>
        <dbReference type="Proteomes" id="UP001479933"/>
    </source>
</evidence>
<evidence type="ECO:0000256" key="2">
    <source>
        <dbReference type="PROSITE-ProRule" id="PRU00335"/>
    </source>
</evidence>
<protein>
    <submittedName>
        <fullName evidence="4">TetR/AcrR family transcriptional regulator</fullName>
    </submittedName>
</protein>
<gene>
    <name evidence="4" type="ORF">RVF87_21220</name>
</gene>
<sequence length="189" mass="19971">MDRRVRRTRAALLSAAVAVVSERGSTDVPVGDLVDAADVSRRVFYQHFHDKDELLVAAAVDLLARSIADVLDPQGVEAGTAPLTSMGAAAGHLAEHHRFYRALLTGSCAYSAHDAVCELFRSASAAAANAQFGAVGSTETEVADYFTDATTTAAVRWLVEAGDDAPDPAAFIERLVRIQAAITAPQPHQ</sequence>
<dbReference type="InterPro" id="IPR001647">
    <property type="entry name" value="HTH_TetR"/>
</dbReference>
<dbReference type="Pfam" id="PF00440">
    <property type="entry name" value="TetR_N"/>
    <property type="match status" value="1"/>
</dbReference>
<dbReference type="InterPro" id="IPR050624">
    <property type="entry name" value="HTH-type_Tx_Regulator"/>
</dbReference>
<dbReference type="PANTHER" id="PTHR43479">
    <property type="entry name" value="ACREF/ENVCD OPERON REPRESSOR-RELATED"/>
    <property type="match status" value="1"/>
</dbReference>
<dbReference type="InterPro" id="IPR009057">
    <property type="entry name" value="Homeodomain-like_sf"/>
</dbReference>
<dbReference type="PANTHER" id="PTHR43479:SF11">
    <property type="entry name" value="ACREF_ENVCD OPERON REPRESSOR-RELATED"/>
    <property type="match status" value="1"/>
</dbReference>
<feature type="DNA-binding region" description="H-T-H motif" evidence="2">
    <location>
        <begin position="29"/>
        <end position="48"/>
    </location>
</feature>
<dbReference type="PROSITE" id="PS50977">
    <property type="entry name" value="HTH_TETR_2"/>
    <property type="match status" value="1"/>
</dbReference>
<name>A0ABZ2U186_9ACTN</name>
<evidence type="ECO:0000256" key="1">
    <source>
        <dbReference type="ARBA" id="ARBA00023125"/>
    </source>
</evidence>
<dbReference type="PRINTS" id="PR00455">
    <property type="entry name" value="HTHTETR"/>
</dbReference>
<keyword evidence="1 2" id="KW-0238">DNA-binding</keyword>
<dbReference type="RefSeq" id="WP_066169502.1">
    <property type="nucleotide sequence ID" value="NZ_CP136137.1"/>
</dbReference>
<dbReference type="Proteomes" id="UP001479933">
    <property type="component" value="Chromosome"/>
</dbReference>
<evidence type="ECO:0000313" key="4">
    <source>
        <dbReference type="EMBL" id="WYY07474.1"/>
    </source>
</evidence>
<evidence type="ECO:0000259" key="3">
    <source>
        <dbReference type="PROSITE" id="PS50977"/>
    </source>
</evidence>
<accession>A0ABZ2U186</accession>
<proteinExistence type="predicted"/>
<dbReference type="EMBL" id="CP136137">
    <property type="protein sequence ID" value="WYY07474.1"/>
    <property type="molecule type" value="Genomic_DNA"/>
</dbReference>
<reference evidence="4 5" key="1">
    <citation type="journal article" date="2023" name="Virus Evol.">
        <title>Computational host range prediction-The good, the bad, and the ugly.</title>
        <authorList>
            <person name="Howell A.A."/>
            <person name="Versoza C.J."/>
            <person name="Pfeifer S.P."/>
        </authorList>
    </citation>
    <scope>NUCLEOTIDE SEQUENCE [LARGE SCALE GENOMIC DNA]</scope>
    <source>
        <strain evidence="4 5">1610/1b</strain>
    </source>
</reference>
<dbReference type="SUPFAM" id="SSF46689">
    <property type="entry name" value="Homeodomain-like"/>
    <property type="match status" value="1"/>
</dbReference>
<dbReference type="Gene3D" id="1.10.357.10">
    <property type="entry name" value="Tetracycline Repressor, domain 2"/>
    <property type="match status" value="1"/>
</dbReference>